<accession>U4KPZ2</accession>
<dbReference type="GO" id="GO:0000287">
    <property type="term" value="F:magnesium ion binding"/>
    <property type="evidence" value="ECO:0007669"/>
    <property type="project" value="TreeGrafter"/>
</dbReference>
<organism evidence="1 2">
    <name type="scientific">Acholeplasma brassicae</name>
    <dbReference type="NCBI Taxonomy" id="61635"/>
    <lineage>
        <taxon>Bacteria</taxon>
        <taxon>Bacillati</taxon>
        <taxon>Mycoplasmatota</taxon>
        <taxon>Mollicutes</taxon>
        <taxon>Acholeplasmatales</taxon>
        <taxon>Acholeplasmataceae</taxon>
        <taxon>Acholeplasma</taxon>
    </lineage>
</organism>
<protein>
    <submittedName>
        <fullName evidence="1">HAD hydrolase, IIB family</fullName>
    </submittedName>
</protein>
<dbReference type="NCBIfam" id="TIGR00099">
    <property type="entry name" value="Cof-subfamily"/>
    <property type="match status" value="1"/>
</dbReference>
<dbReference type="PANTHER" id="PTHR10000">
    <property type="entry name" value="PHOSPHOSERINE PHOSPHATASE"/>
    <property type="match status" value="1"/>
</dbReference>
<dbReference type="InterPro" id="IPR000150">
    <property type="entry name" value="Cof"/>
</dbReference>
<evidence type="ECO:0000313" key="2">
    <source>
        <dbReference type="Proteomes" id="UP000032737"/>
    </source>
</evidence>
<proteinExistence type="predicted"/>
<evidence type="ECO:0000313" key="1">
    <source>
        <dbReference type="EMBL" id="CCV66582.1"/>
    </source>
</evidence>
<dbReference type="InterPro" id="IPR036412">
    <property type="entry name" value="HAD-like_sf"/>
</dbReference>
<dbReference type="GO" id="GO:0016791">
    <property type="term" value="F:phosphatase activity"/>
    <property type="evidence" value="ECO:0007669"/>
    <property type="project" value="TreeGrafter"/>
</dbReference>
<dbReference type="SFLD" id="SFLDG01140">
    <property type="entry name" value="C2.B:_Phosphomannomutase_and_P"/>
    <property type="match status" value="1"/>
</dbReference>
<dbReference type="STRING" id="61635.BN85315610"/>
<dbReference type="Pfam" id="PF08282">
    <property type="entry name" value="Hydrolase_3"/>
    <property type="match status" value="1"/>
</dbReference>
<name>U4KPZ2_9MOLU</name>
<gene>
    <name evidence="1" type="ORF">BN85315610</name>
</gene>
<dbReference type="PANTHER" id="PTHR10000:SF8">
    <property type="entry name" value="HAD SUPERFAMILY HYDROLASE-LIKE, TYPE 3"/>
    <property type="match status" value="1"/>
</dbReference>
<dbReference type="HOGENOM" id="CLU_044146_1_3_14"/>
<dbReference type="CDD" id="cd07516">
    <property type="entry name" value="HAD_Pase"/>
    <property type="match status" value="1"/>
</dbReference>
<dbReference type="AlphaFoldDB" id="U4KPZ2"/>
<dbReference type="SUPFAM" id="SSF56784">
    <property type="entry name" value="HAD-like"/>
    <property type="match status" value="1"/>
</dbReference>
<dbReference type="PROSITE" id="PS01229">
    <property type="entry name" value="COF_2"/>
    <property type="match status" value="1"/>
</dbReference>
<keyword evidence="2" id="KW-1185">Reference proteome</keyword>
<dbReference type="KEGG" id="abra:BN85315610"/>
<dbReference type="OrthoDB" id="9810101at2"/>
<dbReference type="NCBIfam" id="TIGR01484">
    <property type="entry name" value="HAD-SF-IIB"/>
    <property type="match status" value="1"/>
</dbReference>
<dbReference type="EMBL" id="FO681348">
    <property type="protein sequence ID" value="CCV66582.1"/>
    <property type="molecule type" value="Genomic_DNA"/>
</dbReference>
<dbReference type="Gene3D" id="3.30.1240.10">
    <property type="match status" value="1"/>
</dbReference>
<dbReference type="GO" id="GO:0005829">
    <property type="term" value="C:cytosol"/>
    <property type="evidence" value="ECO:0007669"/>
    <property type="project" value="TreeGrafter"/>
</dbReference>
<dbReference type="RefSeq" id="WP_030005434.1">
    <property type="nucleotide sequence ID" value="NC_022549.1"/>
</dbReference>
<dbReference type="Proteomes" id="UP000032737">
    <property type="component" value="Chromosome"/>
</dbReference>
<dbReference type="SFLD" id="SFLDS00003">
    <property type="entry name" value="Haloacid_Dehalogenase"/>
    <property type="match status" value="1"/>
</dbReference>
<keyword evidence="1" id="KW-0378">Hydrolase</keyword>
<dbReference type="InterPro" id="IPR023214">
    <property type="entry name" value="HAD_sf"/>
</dbReference>
<dbReference type="InterPro" id="IPR006379">
    <property type="entry name" value="HAD-SF_hydro_IIB"/>
</dbReference>
<sequence>MKMVVADLDGTLVHQKKMSKETRQTIHQLKEDGYYFTLATGRHKDATRALVEELNIDLPVILTNGACIYDYQSETVIHQDTLEKALLDQLLRIINQKQVSYLIYTTKQIVSSKVAKDKLEKRIGTFESVIVELEEERAYLEDGVLKLLVIEEDHDLLNELKETLKTIKGIYLLQSQPQFLDIGNQLASKGRALKRLTKYLGVDLKDVLAIGDQENDLSMILEAGVGVAMANAEAILKEHSDYVTKSVTEEGFTHAVKTLIYQK</sequence>
<reference evidence="1 2" key="1">
    <citation type="journal article" date="2013" name="J. Mol. Microbiol. Biotechnol.">
        <title>Analysis of the Complete Genomes of Acholeplasma brassicae , A. palmae and A. laidlawii and Their Comparison to the Obligate Parasites from ' Candidatus Phytoplasma'.</title>
        <authorList>
            <person name="Kube M."/>
            <person name="Siewert C."/>
            <person name="Migdoll A.M."/>
            <person name="Duduk B."/>
            <person name="Holz S."/>
            <person name="Rabus R."/>
            <person name="Seemuller E."/>
            <person name="Mitrovic J."/>
            <person name="Muller I."/>
            <person name="Buttner C."/>
            <person name="Reinhardt R."/>
        </authorList>
    </citation>
    <scope>NUCLEOTIDE SEQUENCE [LARGE SCALE GENOMIC DNA]</scope>
    <source>
        <strain evidence="2">0502</strain>
    </source>
</reference>
<dbReference type="Gene3D" id="3.40.50.1000">
    <property type="entry name" value="HAD superfamily/HAD-like"/>
    <property type="match status" value="1"/>
</dbReference>